<proteinExistence type="predicted"/>
<dbReference type="PRINTS" id="PR00348">
    <property type="entry name" value="UBIQUITIN"/>
</dbReference>
<dbReference type="SMART" id="SM00213">
    <property type="entry name" value="UBQ"/>
    <property type="match status" value="1"/>
</dbReference>
<dbReference type="Pfam" id="PF00240">
    <property type="entry name" value="ubiquitin"/>
    <property type="match status" value="1"/>
</dbReference>
<evidence type="ECO:0000259" key="1">
    <source>
        <dbReference type="PROSITE" id="PS50053"/>
    </source>
</evidence>
<dbReference type="InterPro" id="IPR019956">
    <property type="entry name" value="Ubiquitin_dom"/>
</dbReference>
<dbReference type="PROSITE" id="PS50053">
    <property type="entry name" value="UBIQUITIN_2"/>
    <property type="match status" value="1"/>
</dbReference>
<feature type="domain" description="Ubiquitin-like" evidence="1">
    <location>
        <begin position="18"/>
        <end position="93"/>
    </location>
</feature>
<protein>
    <recommendedName>
        <fullName evidence="1">Ubiquitin-like domain-containing protein</fullName>
    </recommendedName>
</protein>
<organism evidence="2 3">
    <name type="scientific">Halteria grandinella</name>
    <dbReference type="NCBI Taxonomy" id="5974"/>
    <lineage>
        <taxon>Eukaryota</taxon>
        <taxon>Sar</taxon>
        <taxon>Alveolata</taxon>
        <taxon>Ciliophora</taxon>
        <taxon>Intramacronucleata</taxon>
        <taxon>Spirotrichea</taxon>
        <taxon>Stichotrichia</taxon>
        <taxon>Sporadotrichida</taxon>
        <taxon>Halteriidae</taxon>
        <taxon>Halteria</taxon>
    </lineage>
</organism>
<comment type="caution">
    <text evidence="2">The sequence shown here is derived from an EMBL/GenBank/DDBJ whole genome shotgun (WGS) entry which is preliminary data.</text>
</comment>
<reference evidence="2" key="1">
    <citation type="submission" date="2019-06" db="EMBL/GenBank/DDBJ databases">
        <authorList>
            <person name="Zheng W."/>
        </authorList>
    </citation>
    <scope>NUCLEOTIDE SEQUENCE</scope>
    <source>
        <strain evidence="2">QDHG01</strain>
    </source>
</reference>
<name>A0A8J8T6D6_HALGN</name>
<dbReference type="InterPro" id="IPR000626">
    <property type="entry name" value="Ubiquitin-like_dom"/>
</dbReference>
<dbReference type="InterPro" id="IPR029071">
    <property type="entry name" value="Ubiquitin-like_domsf"/>
</dbReference>
<evidence type="ECO:0000313" key="2">
    <source>
        <dbReference type="EMBL" id="TNV83013.1"/>
    </source>
</evidence>
<gene>
    <name evidence="2" type="ORF">FGO68_gene4696</name>
</gene>
<dbReference type="AlphaFoldDB" id="A0A8J8T6D6"/>
<dbReference type="SUPFAM" id="SSF54236">
    <property type="entry name" value="Ubiquitin-like"/>
    <property type="match status" value="1"/>
</dbReference>
<dbReference type="InterPro" id="IPR050158">
    <property type="entry name" value="Ubiquitin_ubiquitin-like"/>
</dbReference>
<dbReference type="EMBL" id="RRYP01004260">
    <property type="protein sequence ID" value="TNV83013.1"/>
    <property type="molecule type" value="Genomic_DNA"/>
</dbReference>
<sequence length="93" mass="10853">MWFTICCFNIQNTLLQLMKIFIKTLTGYQFEIECCPYEDPEQLKQRIEDKEGIKVECQRMICAGRSVYEGRTLAEFAVREGSTVHLVLRLRGA</sequence>
<accession>A0A8J8T6D6</accession>
<evidence type="ECO:0000313" key="3">
    <source>
        <dbReference type="Proteomes" id="UP000785679"/>
    </source>
</evidence>
<dbReference type="Gene3D" id="3.10.20.90">
    <property type="entry name" value="Phosphatidylinositol 3-kinase Catalytic Subunit, Chain A, domain 1"/>
    <property type="match status" value="1"/>
</dbReference>
<keyword evidence="3" id="KW-1185">Reference proteome</keyword>
<dbReference type="Proteomes" id="UP000785679">
    <property type="component" value="Unassembled WGS sequence"/>
</dbReference>
<dbReference type="OrthoDB" id="1043111at2759"/>
<dbReference type="PANTHER" id="PTHR10666">
    <property type="entry name" value="UBIQUITIN"/>
    <property type="match status" value="1"/>
</dbReference>